<dbReference type="InterPro" id="IPR027417">
    <property type="entry name" value="P-loop_NTPase"/>
</dbReference>
<proteinExistence type="predicted"/>
<name>A0ABU2LPE6_9ACTN</name>
<dbReference type="Gene3D" id="3.40.50.300">
    <property type="entry name" value="P-loop containing nucleotide triphosphate hydrolases"/>
    <property type="match status" value="1"/>
</dbReference>
<dbReference type="InterPro" id="IPR011990">
    <property type="entry name" value="TPR-like_helical_dom_sf"/>
</dbReference>
<evidence type="ECO:0000256" key="1">
    <source>
        <dbReference type="ARBA" id="ARBA00022741"/>
    </source>
</evidence>
<dbReference type="SMART" id="SM00382">
    <property type="entry name" value="AAA"/>
    <property type="match status" value="1"/>
</dbReference>
<sequence length="896" mass="96551">MVPAAFVDRVDSMSRLSGVVRDLAAGRGRVLAVEGGSGMGKSALLAAFVRQVEEDPELDARCRIVSVRCDPEGGPDTSFLMALEALLALRPPAEVEGVWRRLGSAAFRSVPQLLGMVVPGLEPLMTVGREVTEAALRTGSLPGDSLQPQQEAIAAQVAGELLAQAGAGKPVVIVVDDVQFIDLTSLQVLDRLVAGLPDQPLSLVLGHRTRDGMVGGNAPAVAELLERWEFADRLEREPLAGLPADAVAELVRLRVPGAGSTTLSARLSSATGGHPIFVEQCLRLVRATGLGQQDALPAELPIAISRRFYRLAEPVRELLLSGAAQGQSFLSRAVAEATGVPHDEAVELLRRTARDHGLVRERADRPEWLLWLGSDLYEFEHAALREGIYAELTAAQRMRRHADLARVLTELAPQAGADGPPWALRLDLAAQLRQGGPGCLADSADVHLGLAREAAVEGLSFSDAERYCTEAIEAARRLRPDGGARDRRLAEAAELLLSLTEVRWRGQGPHAGVPDIDALAAEAEAAARRLADPRLLARTALQRGKTLMATQGLDPSLAKLREAVELAERGGDPVTLFVTLVEYGRQLPKSDLHAGIEVLRRAEEMYAAEPSLGRRDDPVLQHARNLNQMQLGVNLFDAGRFGEAHARLTRCVERLRSEKLRAELPIALNYLAQLLIALGEDGAAEAALTEARSFEEARGGESGWHAYNTALLATVLARRGASREAARELAEAGWLETERTWLANLVPIVRNLYAEVVLETAAGPGDLDQAERLALATCAETERSGMTRSTIAAHVLRSRVLLLRGAVDEAAAVAWEALAILDREGDKPALRTEEVLWHAARAIRAAGGEAEAEALLRRAGAEVRRKADSIGDAERRRRFLMEVPLNRWILEGTAGD</sequence>
<dbReference type="SUPFAM" id="SSF52540">
    <property type="entry name" value="P-loop containing nucleoside triphosphate hydrolases"/>
    <property type="match status" value="1"/>
</dbReference>
<gene>
    <name evidence="4" type="ORF">RNC47_12170</name>
</gene>
<keyword evidence="1" id="KW-0547">Nucleotide-binding</keyword>
<dbReference type="SUPFAM" id="SSF48452">
    <property type="entry name" value="TPR-like"/>
    <property type="match status" value="1"/>
</dbReference>
<dbReference type="EMBL" id="JAVREM010000011">
    <property type="protein sequence ID" value="MDT0319092.1"/>
    <property type="molecule type" value="Genomic_DNA"/>
</dbReference>
<evidence type="ECO:0000313" key="5">
    <source>
        <dbReference type="Proteomes" id="UP001183420"/>
    </source>
</evidence>
<reference evidence="5" key="1">
    <citation type="submission" date="2023-07" db="EMBL/GenBank/DDBJ databases">
        <title>30 novel species of actinomycetes from the DSMZ collection.</title>
        <authorList>
            <person name="Nouioui I."/>
        </authorList>
    </citation>
    <scope>NUCLEOTIDE SEQUENCE [LARGE SCALE GENOMIC DNA]</scope>
    <source>
        <strain evidence="5">DSM 44918</strain>
    </source>
</reference>
<dbReference type="Proteomes" id="UP001183420">
    <property type="component" value="Unassembled WGS sequence"/>
</dbReference>
<evidence type="ECO:0000313" key="4">
    <source>
        <dbReference type="EMBL" id="MDT0319092.1"/>
    </source>
</evidence>
<keyword evidence="5" id="KW-1185">Reference proteome</keyword>
<accession>A0ABU2LPE6</accession>
<dbReference type="Pfam" id="PF13191">
    <property type="entry name" value="AAA_16"/>
    <property type="match status" value="1"/>
</dbReference>
<protein>
    <submittedName>
        <fullName evidence="4">AAA family ATPase</fullName>
    </submittedName>
</protein>
<keyword evidence="2" id="KW-0067">ATP-binding</keyword>
<comment type="caution">
    <text evidence="4">The sequence shown here is derived from an EMBL/GenBank/DDBJ whole genome shotgun (WGS) entry which is preliminary data.</text>
</comment>
<dbReference type="InterPro" id="IPR003593">
    <property type="entry name" value="AAA+_ATPase"/>
</dbReference>
<dbReference type="PANTHER" id="PTHR16305">
    <property type="entry name" value="TESTICULAR SOLUBLE ADENYLYL CYCLASE"/>
    <property type="match status" value="1"/>
</dbReference>
<feature type="domain" description="AAA+ ATPase" evidence="3">
    <location>
        <begin position="27"/>
        <end position="318"/>
    </location>
</feature>
<evidence type="ECO:0000256" key="2">
    <source>
        <dbReference type="ARBA" id="ARBA00022840"/>
    </source>
</evidence>
<dbReference type="PANTHER" id="PTHR16305:SF28">
    <property type="entry name" value="GUANYLATE CYCLASE DOMAIN-CONTAINING PROTEIN"/>
    <property type="match status" value="1"/>
</dbReference>
<organism evidence="4 5">
    <name type="scientific">Streptomyces millisiae</name>
    <dbReference type="NCBI Taxonomy" id="3075542"/>
    <lineage>
        <taxon>Bacteria</taxon>
        <taxon>Bacillati</taxon>
        <taxon>Actinomycetota</taxon>
        <taxon>Actinomycetes</taxon>
        <taxon>Kitasatosporales</taxon>
        <taxon>Streptomycetaceae</taxon>
        <taxon>Streptomyces</taxon>
    </lineage>
</organism>
<dbReference type="InterPro" id="IPR041664">
    <property type="entry name" value="AAA_16"/>
</dbReference>
<evidence type="ECO:0000259" key="3">
    <source>
        <dbReference type="SMART" id="SM00382"/>
    </source>
</evidence>
<dbReference type="Gene3D" id="1.25.40.10">
    <property type="entry name" value="Tetratricopeptide repeat domain"/>
    <property type="match status" value="1"/>
</dbReference>
<dbReference type="RefSeq" id="WP_311598157.1">
    <property type="nucleotide sequence ID" value="NZ_JAVREM010000011.1"/>
</dbReference>